<evidence type="ECO:0000313" key="1">
    <source>
        <dbReference type="EMBL" id="MFC6395793.1"/>
    </source>
</evidence>
<accession>A0ABW1WZK4</accession>
<dbReference type="RefSeq" id="WP_343884579.1">
    <property type="nucleotide sequence ID" value="NZ_BAAAKI010000002.1"/>
</dbReference>
<comment type="caution">
    <text evidence="1">The sequence shown here is derived from an EMBL/GenBank/DDBJ whole genome shotgun (WGS) entry which is preliminary data.</text>
</comment>
<protein>
    <submittedName>
        <fullName evidence="1">DUF488 family protein</fullName>
    </submittedName>
</protein>
<reference evidence="2" key="1">
    <citation type="journal article" date="2019" name="Int. J. Syst. Evol. Microbiol.">
        <title>The Global Catalogue of Microorganisms (GCM) 10K type strain sequencing project: providing services to taxonomists for standard genome sequencing and annotation.</title>
        <authorList>
            <consortium name="The Broad Institute Genomics Platform"/>
            <consortium name="The Broad Institute Genome Sequencing Center for Infectious Disease"/>
            <person name="Wu L."/>
            <person name="Ma J."/>
        </authorList>
    </citation>
    <scope>NUCLEOTIDE SEQUENCE [LARGE SCALE GENOMIC DNA]</scope>
    <source>
        <strain evidence="2">CGMCC 1.15277</strain>
    </source>
</reference>
<sequence length="70" mass="8039">MMRLFTIGFTKKKAREFFGLLSDSGATALVDIRLRNRSQLAGFAKRNDLEFFLSPRTPGWRCWRLPCGSV</sequence>
<organism evidence="1 2">
    <name type="scientific">Luteococcus sanguinis</name>
    <dbReference type="NCBI Taxonomy" id="174038"/>
    <lineage>
        <taxon>Bacteria</taxon>
        <taxon>Bacillati</taxon>
        <taxon>Actinomycetota</taxon>
        <taxon>Actinomycetes</taxon>
        <taxon>Propionibacteriales</taxon>
        <taxon>Propionibacteriaceae</taxon>
        <taxon>Luteococcus</taxon>
    </lineage>
</organism>
<dbReference type="InterPro" id="IPR007438">
    <property type="entry name" value="DUF488"/>
</dbReference>
<proteinExistence type="predicted"/>
<keyword evidence="2" id="KW-1185">Reference proteome</keyword>
<dbReference type="Pfam" id="PF04343">
    <property type="entry name" value="DUF488"/>
    <property type="match status" value="1"/>
</dbReference>
<dbReference type="Proteomes" id="UP001596266">
    <property type="component" value="Unassembled WGS sequence"/>
</dbReference>
<gene>
    <name evidence="1" type="ORF">ACFP57_02115</name>
</gene>
<evidence type="ECO:0000313" key="2">
    <source>
        <dbReference type="Proteomes" id="UP001596266"/>
    </source>
</evidence>
<name>A0ABW1WZK4_9ACTN</name>
<dbReference type="EMBL" id="JBHSUA010000007">
    <property type="protein sequence ID" value="MFC6395793.1"/>
    <property type="molecule type" value="Genomic_DNA"/>
</dbReference>